<evidence type="ECO:0000313" key="2">
    <source>
        <dbReference type="Proteomes" id="UP000823842"/>
    </source>
</evidence>
<proteinExistence type="predicted"/>
<dbReference type="AlphaFoldDB" id="A0A9D2LPY7"/>
<sequence>MMPYYFTFGSSRSFPYQNTYIVIMAADFRDAVRAFRDKFPDIHENCLNCSFWYDKKAWEKSGKSVYDGIPPAEVIWTDRCWGEKTDGYDEVYIYVPETQEIIRIEEGTGDNLLAEDVEQGYVDYIYYEQYELAPDMPECDGGQILLEELFRDKYKCTADCIPDVLSMAYGSYMYDCMILPQRSENQ</sequence>
<comment type="caution">
    <text evidence="1">The sequence shown here is derived from an EMBL/GenBank/DDBJ whole genome shotgun (WGS) entry which is preliminary data.</text>
</comment>
<gene>
    <name evidence="1" type="ORF">IAA06_00570</name>
</gene>
<protein>
    <submittedName>
        <fullName evidence="1">Uncharacterized protein</fullName>
    </submittedName>
</protein>
<organism evidence="1 2">
    <name type="scientific">Candidatus Blautia faecavium</name>
    <dbReference type="NCBI Taxonomy" id="2838487"/>
    <lineage>
        <taxon>Bacteria</taxon>
        <taxon>Bacillati</taxon>
        <taxon>Bacillota</taxon>
        <taxon>Clostridia</taxon>
        <taxon>Lachnospirales</taxon>
        <taxon>Lachnospiraceae</taxon>
        <taxon>Blautia</taxon>
    </lineage>
</organism>
<reference evidence="1" key="2">
    <citation type="submission" date="2021-04" db="EMBL/GenBank/DDBJ databases">
        <authorList>
            <person name="Gilroy R."/>
        </authorList>
    </citation>
    <scope>NUCLEOTIDE SEQUENCE</scope>
    <source>
        <strain evidence="1">ChiSjej1B19-5720</strain>
    </source>
</reference>
<dbReference type="Proteomes" id="UP000823842">
    <property type="component" value="Unassembled WGS sequence"/>
</dbReference>
<accession>A0A9D2LPY7</accession>
<name>A0A9D2LPY7_9FIRM</name>
<dbReference type="EMBL" id="DWYZ01000015">
    <property type="protein sequence ID" value="HJB27277.1"/>
    <property type="molecule type" value="Genomic_DNA"/>
</dbReference>
<reference evidence="1" key="1">
    <citation type="journal article" date="2021" name="PeerJ">
        <title>Extensive microbial diversity within the chicken gut microbiome revealed by metagenomics and culture.</title>
        <authorList>
            <person name="Gilroy R."/>
            <person name="Ravi A."/>
            <person name="Getino M."/>
            <person name="Pursley I."/>
            <person name="Horton D.L."/>
            <person name="Alikhan N.F."/>
            <person name="Baker D."/>
            <person name="Gharbi K."/>
            <person name="Hall N."/>
            <person name="Watson M."/>
            <person name="Adriaenssens E.M."/>
            <person name="Foster-Nyarko E."/>
            <person name="Jarju S."/>
            <person name="Secka A."/>
            <person name="Antonio M."/>
            <person name="Oren A."/>
            <person name="Chaudhuri R.R."/>
            <person name="La Ragione R."/>
            <person name="Hildebrand F."/>
            <person name="Pallen M.J."/>
        </authorList>
    </citation>
    <scope>NUCLEOTIDE SEQUENCE</scope>
    <source>
        <strain evidence="1">ChiSjej1B19-5720</strain>
    </source>
</reference>
<evidence type="ECO:0000313" key="1">
    <source>
        <dbReference type="EMBL" id="HJB27277.1"/>
    </source>
</evidence>